<evidence type="ECO:0000313" key="2">
    <source>
        <dbReference type="EMBL" id="GBF50522.1"/>
    </source>
</evidence>
<dbReference type="Proteomes" id="UP000245133">
    <property type="component" value="Unassembled WGS sequence"/>
</dbReference>
<feature type="region of interest" description="Disordered" evidence="1">
    <location>
        <begin position="19"/>
        <end position="40"/>
    </location>
</feature>
<keyword evidence="3" id="KW-1185">Reference proteome</keyword>
<reference evidence="2 3" key="1">
    <citation type="submission" date="2018-02" db="EMBL/GenBank/DDBJ databases">
        <title>Novel Leptospira species isolated from soil and water in Japan.</title>
        <authorList>
            <person name="Nakao R."/>
            <person name="Masuzawa T."/>
        </authorList>
    </citation>
    <scope>NUCLEOTIDE SEQUENCE [LARGE SCALE GENOMIC DNA]</scope>
    <source>
        <strain evidence="2 3">YH101</strain>
    </source>
</reference>
<protein>
    <submittedName>
        <fullName evidence="2">Uncharacterized protein</fullName>
    </submittedName>
</protein>
<dbReference type="EMBL" id="BFBB01000005">
    <property type="protein sequence ID" value="GBF50522.1"/>
    <property type="molecule type" value="Genomic_DNA"/>
</dbReference>
<dbReference type="AlphaFoldDB" id="A0A2P2E0X7"/>
<name>A0A2P2E0X7_9LEPT</name>
<proteinExistence type="predicted"/>
<gene>
    <name evidence="2" type="ORF">LPTSP4_20480</name>
</gene>
<dbReference type="NCBIfam" id="NF047715">
    <property type="entry name" value="LIC12298_fam"/>
    <property type="match status" value="1"/>
</dbReference>
<evidence type="ECO:0000313" key="3">
    <source>
        <dbReference type="Proteomes" id="UP000245133"/>
    </source>
</evidence>
<accession>A0A2P2E0X7</accession>
<organism evidence="2 3">
    <name type="scientific">Leptospira ryugenii</name>
    <dbReference type="NCBI Taxonomy" id="1917863"/>
    <lineage>
        <taxon>Bacteria</taxon>
        <taxon>Pseudomonadati</taxon>
        <taxon>Spirochaetota</taxon>
        <taxon>Spirochaetia</taxon>
        <taxon>Leptospirales</taxon>
        <taxon>Leptospiraceae</taxon>
        <taxon>Leptospira</taxon>
    </lineage>
</organism>
<evidence type="ECO:0000256" key="1">
    <source>
        <dbReference type="SAM" id="MobiDB-lite"/>
    </source>
</evidence>
<comment type="caution">
    <text evidence="2">The sequence shown here is derived from an EMBL/GenBank/DDBJ whole genome shotgun (WGS) entry which is preliminary data.</text>
</comment>
<sequence>MNDGEEKYMIVRSIHQPAYNRHKESGLSGQGPKRGFASSQEGKTFEEYLMEAFQGEVVQKGDWVSPKLSDLGQRNLKRM</sequence>